<reference evidence="2 3" key="2">
    <citation type="journal article" date="2013" name="Genome Biol. Evol.">
        <title>Genome sequencing of Giardia lamblia genotypes A2 and B isolates (DH and GS) and comparative analysis with the genomes of genotypes A1 and E (WB and Pig).</title>
        <authorList>
            <person name="Adam R.D."/>
            <person name="Dahlstrom E.W."/>
            <person name="Martens C.A."/>
            <person name="Bruno D.P."/>
            <person name="Barbian K.D."/>
            <person name="Ricklefs S.M."/>
            <person name="Hernandez M.M."/>
            <person name="Narla N.P."/>
            <person name="Patel R.B."/>
            <person name="Porcella S.F."/>
            <person name="Nash T.E."/>
        </authorList>
    </citation>
    <scope>NUCLEOTIDE SEQUENCE [LARGE SCALE GENOMIC DNA]</scope>
    <source>
        <strain evidence="2 3">GS</strain>
    </source>
</reference>
<protein>
    <submittedName>
        <fullName evidence="2">Uncharacterized protein</fullName>
    </submittedName>
</protein>
<feature type="region of interest" description="Disordered" evidence="1">
    <location>
        <begin position="30"/>
        <end position="66"/>
    </location>
</feature>
<comment type="caution">
    <text evidence="2">The sequence shown here is derived from an EMBL/GenBank/DDBJ whole genome shotgun (WGS) entry which is preliminary data.</text>
</comment>
<sequence length="198" mass="22174">VGQLEIQTRSFPMPLRQFFLVNKLMFPSSPKAVNSRDGRRVRSSANKLNLSGSSESRPFNETPSGTPEAFYGMLTRSSLLSASQTDTSRYDTLKLTPCLGLDSNVGLSQGQLISTKSLESSQNTLHDANSADLFTMTQRAIVNLTLENEELREHIDILSIALQNSTLLLDKKEQLIQERESFIRELAARLLLDRQRQS</sequence>
<name>V6TRB8_GIAIN</name>
<dbReference type="EMBL" id="AHHH01000137">
    <property type="protein sequence ID" value="ESU41251.1"/>
    <property type="molecule type" value="Genomic_DNA"/>
</dbReference>
<dbReference type="VEuPathDB" id="GiardiaDB:QR46_4215"/>
<dbReference type="VEuPathDB" id="GiardiaDB:GL50803_002226"/>
<evidence type="ECO:0000313" key="3">
    <source>
        <dbReference type="Proteomes" id="UP000018040"/>
    </source>
</evidence>
<feature type="compositionally biased region" description="Polar residues" evidence="1">
    <location>
        <begin position="43"/>
        <end position="65"/>
    </location>
</feature>
<gene>
    <name evidence="2" type="ORF">GSB_154016</name>
</gene>
<dbReference type="VEuPathDB" id="GiardiaDB:GL50581_2259"/>
<evidence type="ECO:0000313" key="2">
    <source>
        <dbReference type="EMBL" id="ESU41251.1"/>
    </source>
</evidence>
<organism evidence="2 3">
    <name type="scientific">Giardia intestinalis</name>
    <name type="common">Giardia lamblia</name>
    <dbReference type="NCBI Taxonomy" id="5741"/>
    <lineage>
        <taxon>Eukaryota</taxon>
        <taxon>Metamonada</taxon>
        <taxon>Diplomonadida</taxon>
        <taxon>Hexamitidae</taxon>
        <taxon>Giardiinae</taxon>
        <taxon>Giardia</taxon>
    </lineage>
</organism>
<dbReference type="OrthoDB" id="10412842at2759"/>
<reference evidence="3" key="1">
    <citation type="submission" date="2012-02" db="EMBL/GenBank/DDBJ databases">
        <title>Genome sequencing of Giardia lamblia Genotypes A2 and B isolates (DH and GS) and comparative analysis with the genomes of Genotypes A1 and E (WB and Pig).</title>
        <authorList>
            <person name="Adam R."/>
            <person name="Dahlstrom E."/>
            <person name="Martens C."/>
            <person name="Bruno D."/>
            <person name="Barbian K."/>
            <person name="Porcella S.F."/>
            <person name="Nash T."/>
        </authorList>
    </citation>
    <scope>NUCLEOTIDE SEQUENCE</scope>
    <source>
        <strain evidence="3">GS</strain>
    </source>
</reference>
<dbReference type="Proteomes" id="UP000018040">
    <property type="component" value="Unassembled WGS sequence"/>
</dbReference>
<accession>V6TRB8</accession>
<dbReference type="VEuPathDB" id="GiardiaDB:DHA2_152068"/>
<evidence type="ECO:0000256" key="1">
    <source>
        <dbReference type="SAM" id="MobiDB-lite"/>
    </source>
</evidence>
<dbReference type="AlphaFoldDB" id="V6TRB8"/>
<proteinExistence type="predicted"/>
<feature type="non-terminal residue" evidence="2">
    <location>
        <position position="1"/>
    </location>
</feature>